<reference evidence="2" key="1">
    <citation type="submission" date="2022-12" db="EMBL/GenBank/DDBJ databases">
        <title>Genomic of Bacillus halotolerans.</title>
        <authorList>
            <person name="Xu G."/>
            <person name="Ding Y."/>
        </authorList>
    </citation>
    <scope>NUCLEOTIDE SEQUENCE</scope>
    <source>
        <strain evidence="2">B13</strain>
    </source>
</reference>
<feature type="transmembrane region" description="Helical" evidence="1">
    <location>
        <begin position="49"/>
        <end position="70"/>
    </location>
</feature>
<dbReference type="Proteomes" id="UP001164713">
    <property type="component" value="Chromosome"/>
</dbReference>
<keyword evidence="1" id="KW-1133">Transmembrane helix</keyword>
<evidence type="ECO:0000313" key="3">
    <source>
        <dbReference type="Proteomes" id="UP001164713"/>
    </source>
</evidence>
<proteinExistence type="predicted"/>
<organism evidence="2 3">
    <name type="scientific">Bacillus halotolerans</name>
    <dbReference type="NCBI Taxonomy" id="260554"/>
    <lineage>
        <taxon>Bacteria</taxon>
        <taxon>Bacillati</taxon>
        <taxon>Bacillota</taxon>
        <taxon>Bacilli</taxon>
        <taxon>Bacillales</taxon>
        <taxon>Bacillaceae</taxon>
        <taxon>Bacillus</taxon>
    </lineage>
</organism>
<dbReference type="EMBL" id="CP114066">
    <property type="protein sequence ID" value="WAT20215.1"/>
    <property type="molecule type" value="Genomic_DNA"/>
</dbReference>
<dbReference type="RefSeq" id="WP_254501160.1">
    <property type="nucleotide sequence ID" value="NZ_CP100752.1"/>
</dbReference>
<keyword evidence="3" id="KW-1185">Reference proteome</keyword>
<feature type="transmembrane region" description="Helical" evidence="1">
    <location>
        <begin position="21"/>
        <end position="43"/>
    </location>
</feature>
<gene>
    <name evidence="2" type="ORF">O0R52_14635</name>
</gene>
<keyword evidence="1" id="KW-0812">Transmembrane</keyword>
<evidence type="ECO:0000256" key="1">
    <source>
        <dbReference type="SAM" id="Phobius"/>
    </source>
</evidence>
<name>A0ABY7HX36_9BACI</name>
<sequence length="114" mass="12903">MKDFVKQHRLSQRRSMPITGNITVLEFSFIFAISAADAFITFLSFSPTVTSRLVLVCLSESGIVQVILVFDKAYLHSFDCFLYSMFRRIGWHEDKAFLSEPGKDQNGATNVENG</sequence>
<evidence type="ECO:0000313" key="2">
    <source>
        <dbReference type="EMBL" id="WAT20215.1"/>
    </source>
</evidence>
<protein>
    <submittedName>
        <fullName evidence="2">Uncharacterized protein</fullName>
    </submittedName>
</protein>
<accession>A0ABY7HX36</accession>
<keyword evidence="1" id="KW-0472">Membrane</keyword>